<feature type="region of interest" description="Disordered" evidence="4">
    <location>
        <begin position="1054"/>
        <end position="1113"/>
    </location>
</feature>
<dbReference type="InterPro" id="IPR041442">
    <property type="entry name" value="PIH1D1/2/3_CS-like"/>
</dbReference>
<evidence type="ECO:0000256" key="3">
    <source>
        <dbReference type="HAMAP-Rule" id="MF_03069"/>
    </source>
</evidence>
<feature type="compositionally biased region" description="Low complexity" evidence="4">
    <location>
        <begin position="459"/>
        <end position="473"/>
    </location>
</feature>
<dbReference type="AlphaFoldDB" id="A0A4S2M2V5"/>
<name>A0A4S2M2V5_OPIFE</name>
<dbReference type="GO" id="GO:0070286">
    <property type="term" value="P:axonemal dynein complex assembly"/>
    <property type="evidence" value="ECO:0007669"/>
    <property type="project" value="UniProtKB-UniRule"/>
</dbReference>
<dbReference type="EMBL" id="SJOL01006374">
    <property type="protein sequence ID" value="TGZ68258.1"/>
    <property type="molecule type" value="Genomic_DNA"/>
</dbReference>
<gene>
    <name evidence="7" type="ORF">CRM22_004357</name>
</gene>
<feature type="domain" description="PIH1 N-terminal" evidence="5">
    <location>
        <begin position="101"/>
        <end position="209"/>
    </location>
</feature>
<protein>
    <recommendedName>
        <fullName evidence="3">Protein kintoun</fullName>
    </recommendedName>
    <alternativeName>
        <fullName evidence="3">Dynein assembly factor 2, axonemal homolog</fullName>
    </alternativeName>
</protein>
<evidence type="ECO:0000313" key="8">
    <source>
        <dbReference type="Proteomes" id="UP000308267"/>
    </source>
</evidence>
<feature type="compositionally biased region" description="Basic residues" evidence="4">
    <location>
        <begin position="483"/>
        <end position="496"/>
    </location>
</feature>
<accession>A0A4S2M2V5</accession>
<feature type="compositionally biased region" description="Low complexity" evidence="4">
    <location>
        <begin position="497"/>
        <end position="516"/>
    </location>
</feature>
<dbReference type="Proteomes" id="UP000308267">
    <property type="component" value="Unassembled WGS sequence"/>
</dbReference>
<comment type="caution">
    <text evidence="7">The sequence shown here is derived from an EMBL/GenBank/DDBJ whole genome shotgun (WGS) entry which is preliminary data.</text>
</comment>
<dbReference type="InterPro" id="IPR034727">
    <property type="entry name" value="Kintoun"/>
</dbReference>
<dbReference type="STRING" id="147828.A0A4S2M2V5"/>
<keyword evidence="8" id="KW-1185">Reference proteome</keyword>
<feature type="region of interest" description="Disordered" evidence="4">
    <location>
        <begin position="980"/>
        <end position="1021"/>
    </location>
</feature>
<dbReference type="InterPro" id="IPR012981">
    <property type="entry name" value="PIH1_N"/>
</dbReference>
<comment type="subcellular location">
    <subcellularLocation>
        <location evidence="3">Cytoplasm</location>
    </subcellularLocation>
    <subcellularLocation>
        <location evidence="2">Dynein axonemal particle</location>
    </subcellularLocation>
</comment>
<keyword evidence="1 3" id="KW-0963">Cytoplasm</keyword>
<feature type="compositionally biased region" description="Polar residues" evidence="4">
    <location>
        <begin position="1085"/>
        <end position="1113"/>
    </location>
</feature>
<evidence type="ECO:0000313" key="7">
    <source>
        <dbReference type="EMBL" id="TGZ68258.1"/>
    </source>
</evidence>
<dbReference type="OrthoDB" id="546764at2759"/>
<evidence type="ECO:0000259" key="6">
    <source>
        <dbReference type="Pfam" id="PF18201"/>
    </source>
</evidence>
<dbReference type="PANTHER" id="PTHR22997:SF3">
    <property type="entry name" value="PROTEIN KINTOUN"/>
    <property type="match status" value="1"/>
</dbReference>
<reference evidence="7 8" key="1">
    <citation type="journal article" date="2019" name="BMC Genomics">
        <title>New insights from Opisthorchis felineus genome: update on genomics of the epidemiologically important liver flukes.</title>
        <authorList>
            <person name="Ershov N.I."/>
            <person name="Mordvinov V.A."/>
            <person name="Prokhortchouk E.B."/>
            <person name="Pakharukova M.Y."/>
            <person name="Gunbin K.V."/>
            <person name="Ustyantsev K."/>
            <person name="Genaev M.A."/>
            <person name="Blinov A.G."/>
            <person name="Mazur A."/>
            <person name="Boulygina E."/>
            <person name="Tsygankova S."/>
            <person name="Khrameeva E."/>
            <person name="Chekanov N."/>
            <person name="Fan G."/>
            <person name="Xiao A."/>
            <person name="Zhang H."/>
            <person name="Xu X."/>
            <person name="Yang H."/>
            <person name="Solovyev V."/>
            <person name="Lee S.M."/>
            <person name="Liu X."/>
            <person name="Afonnikov D.A."/>
            <person name="Skryabin K.G."/>
        </authorList>
    </citation>
    <scope>NUCLEOTIDE SEQUENCE [LARGE SCALE GENOMIC DNA]</scope>
    <source>
        <strain evidence="7">AK-0245</strain>
        <tissue evidence="7">Whole organism</tissue>
    </source>
</reference>
<dbReference type="PANTHER" id="PTHR22997">
    <property type="entry name" value="PIH1 DOMAIN-CONTAINING PROTEIN 1"/>
    <property type="match status" value="1"/>
</dbReference>
<feature type="domain" description="PIH1D1/2/3 CS-like" evidence="6">
    <location>
        <begin position="335"/>
        <end position="433"/>
    </location>
</feature>
<dbReference type="HAMAP" id="MF_03069">
    <property type="entry name" value="Kintoun"/>
    <property type="match status" value="1"/>
</dbReference>
<dbReference type="GO" id="GO:0060285">
    <property type="term" value="P:cilium-dependent cell motility"/>
    <property type="evidence" value="ECO:0007669"/>
    <property type="project" value="UniProtKB-UniRule"/>
</dbReference>
<dbReference type="Pfam" id="PF18201">
    <property type="entry name" value="PIH1_CS"/>
    <property type="match status" value="1"/>
</dbReference>
<evidence type="ECO:0000256" key="4">
    <source>
        <dbReference type="SAM" id="MobiDB-lite"/>
    </source>
</evidence>
<organism evidence="7 8">
    <name type="scientific">Opisthorchis felineus</name>
    <dbReference type="NCBI Taxonomy" id="147828"/>
    <lineage>
        <taxon>Eukaryota</taxon>
        <taxon>Metazoa</taxon>
        <taxon>Spiralia</taxon>
        <taxon>Lophotrochozoa</taxon>
        <taxon>Platyhelminthes</taxon>
        <taxon>Trematoda</taxon>
        <taxon>Digenea</taxon>
        <taxon>Opisthorchiida</taxon>
        <taxon>Opisthorchiata</taxon>
        <taxon>Opisthorchiidae</taxon>
        <taxon>Opisthorchis</taxon>
    </lineage>
</organism>
<evidence type="ECO:0000256" key="1">
    <source>
        <dbReference type="ARBA" id="ARBA00022490"/>
    </source>
</evidence>
<feature type="compositionally biased region" description="Polar residues" evidence="4">
    <location>
        <begin position="517"/>
        <end position="536"/>
    </location>
</feature>
<dbReference type="GO" id="GO:0120293">
    <property type="term" value="C:dynein axonemal particle"/>
    <property type="evidence" value="ECO:0007669"/>
    <property type="project" value="UniProtKB-SubCell"/>
</dbReference>
<feature type="compositionally biased region" description="Basic residues" evidence="4">
    <location>
        <begin position="980"/>
        <end position="995"/>
    </location>
</feature>
<sequence>MAREVSDKLNDLQLTSEEVGRLKKAFGDPEFRKLFKEYAEEISDPKNRKRYEEEIRLMEMERGIDVEFVNPTPGHCLKTRHWPKVHASKQQPTVDPVTDKTGEECVKVFINVCKSVKIECPVMRPSRNSCGKPVPNACYWNLPHCFSPQREDFDKKKNRVMVFDVAFHPKAFDLAVTSPAMRRLLDVTAVEGVQRNFDLCLGKTAQQAINLAQLFKNVRNSTSAPGSDPVLETVSERSEAVAREEAILRSVILLKGVSYKGVARPTVIRRQRPDFEQRQAEVKKRTTEDIASCDDPAQREALRRLASYPFSQESAKGDKHTNIETTNSIATDQPIEPAYTITHSSDYDMINCRDAPDVNPLRAPDRLRITVKLPGLTSSSCLDLDVTSTQFSLRSERPVRYKLDLKLPYEVDYSQGVAKFDRSTSTLTATVPLLEKDIKCDPTDSLPSTSSVDSILCLTPSQPTSPPSSSSPTGDEPMVNSTHSKRKRRKRNRRRSSTSGPASTAASASTSNVTTSIDVSQPSDHMDPQSSDIQSNDTLTVVPNHAVDSKPEAVCSAGLTVPVGQIGINQLLVTKDRRLAPVRFRQDPFSVSILLPVRGILPESMALSWAVEPIETKEQDDSGANDSSDSSSVACPIKPLLLLITFASRGAGGCTMDWGVVLRCPSNAAGTDVTCRERFSPDKLPVDFEPSQTVQWKSDLYSYKQDPPKIVTSAFSSTNAVIVLAKPPPACWDNTSLRFPNNMRHLLKNPSIWWNSVAVGRTLTAGMQEYPFVGVESCLSGCLRSSDPSPIAGEFDQSAGRVRVHALSADCCDILWTRSEAFPSPESIPPPPTSLFIKNEPTNCRPRKDSCGSAPVALKSILKQRSYSESSGDEQVSRAIGIADTGVDNLFSSDDFPTASSGEDDVTTSAASAHSQLPPVICRIRRCVSNEKLASTSQAFQVDNSSCGRHRRRSVNFSSQDQHIAYSPRDTVVALHHTLATRRKKALKREARRRNPSGEGQTSEACPPRSPKKNNRQTSQFFSGNNSICDFPTEAGHPLTTCNLKPVGDFEDNLVTTADENNGNTSVDPTRTNQSLIHPDDAHENTVSSDLGSETSESKQPSVPWTDSSNTRPVEQFNQCGISLSAAPILELDEE</sequence>
<comment type="similarity">
    <text evidence="3">Belongs to the PIH1 family. Kintoun subfamily.</text>
</comment>
<dbReference type="InterPro" id="IPR050734">
    <property type="entry name" value="PIH1/Kintoun_subfamily"/>
</dbReference>
<feature type="compositionally biased region" description="Polar residues" evidence="4">
    <location>
        <begin position="1054"/>
        <end position="1076"/>
    </location>
</feature>
<feature type="region of interest" description="Disordered" evidence="4">
    <location>
        <begin position="893"/>
        <end position="915"/>
    </location>
</feature>
<evidence type="ECO:0000259" key="5">
    <source>
        <dbReference type="Pfam" id="PF08190"/>
    </source>
</evidence>
<evidence type="ECO:0000256" key="2">
    <source>
        <dbReference type="ARBA" id="ARBA00024190"/>
    </source>
</evidence>
<dbReference type="Pfam" id="PF08190">
    <property type="entry name" value="PIH1"/>
    <property type="match status" value="2"/>
</dbReference>
<feature type="domain" description="PIH1 N-terminal" evidence="5">
    <location>
        <begin position="42"/>
        <end position="80"/>
    </location>
</feature>
<comment type="function">
    <text evidence="3">Required for cytoplasmic pre-assembly of axonemal dyneins, thereby playing a central role in motility in cilia and flagella. Involved in pre-assembly of dynein arm complexes in the cytoplasm before intraflagellar transport loads them for the ciliary compartment.</text>
</comment>
<feature type="region of interest" description="Disordered" evidence="4">
    <location>
        <begin position="451"/>
        <end position="536"/>
    </location>
</feature>
<proteinExistence type="inferred from homology"/>